<feature type="binding site" evidence="2">
    <location>
        <begin position="29"/>
        <end position="32"/>
    </location>
    <ligand>
        <name>substrate</name>
    </ligand>
</feature>
<feature type="binding site" evidence="2">
    <location>
        <begin position="73"/>
        <end position="75"/>
    </location>
    <ligand>
        <name>substrate</name>
    </ligand>
</feature>
<dbReference type="Pfam" id="PF01255">
    <property type="entry name" value="Prenyltransf"/>
    <property type="match status" value="1"/>
</dbReference>
<dbReference type="EMBL" id="CP042387">
    <property type="protein sequence ID" value="QEA43213.1"/>
    <property type="molecule type" value="Genomic_DNA"/>
</dbReference>
<feature type="binding site" evidence="2">
    <location>
        <position position="33"/>
    </location>
    <ligand>
        <name>substrate</name>
    </ligand>
</feature>
<dbReference type="InterPro" id="IPR001441">
    <property type="entry name" value="UPP_synth-like"/>
</dbReference>
<accession>A0A5B8T877</accession>
<evidence type="ECO:0000313" key="6">
    <source>
        <dbReference type="Proteomes" id="UP000478636"/>
    </source>
</evidence>
<dbReference type="PANTHER" id="PTHR10291:SF0">
    <property type="entry name" value="DEHYDRODOLICHYL DIPHOSPHATE SYNTHASE 2"/>
    <property type="match status" value="1"/>
</dbReference>
<evidence type="ECO:0000313" key="3">
    <source>
        <dbReference type="EMBL" id="MWN20914.1"/>
    </source>
</evidence>
<dbReference type="Gene3D" id="3.40.1180.10">
    <property type="entry name" value="Decaprenyl diphosphate synthase-like"/>
    <property type="match status" value="1"/>
</dbReference>
<dbReference type="InterPro" id="IPR036424">
    <property type="entry name" value="UPP_synth-like_sf"/>
</dbReference>
<dbReference type="NCBIfam" id="NF011405">
    <property type="entry name" value="PRK14830.1"/>
    <property type="match status" value="1"/>
</dbReference>
<protein>
    <recommendedName>
        <fullName evidence="2">Isoprenyl transferase</fullName>
        <ecNumber evidence="2">2.5.1.-</ecNumber>
    </recommendedName>
</protein>
<keyword evidence="1 2" id="KW-0808">Transferase</keyword>
<keyword evidence="5" id="KW-1185">Reference proteome</keyword>
<comment type="cofactor">
    <cofactor evidence="2">
        <name>Mg(2+)</name>
        <dbReference type="ChEBI" id="CHEBI:18420"/>
    </cofactor>
    <text evidence="2">Binds 2 magnesium ions per subunit.</text>
</comment>
<comment type="function">
    <text evidence="2">Catalyzes the condensation of isopentenyl diphosphate (IPP) with allylic pyrophosphates generating different type of terpenoids.</text>
</comment>
<dbReference type="PANTHER" id="PTHR10291">
    <property type="entry name" value="DEHYDRODOLICHYL DIPHOSPHATE SYNTHASE FAMILY MEMBER"/>
    <property type="match status" value="1"/>
</dbReference>
<feature type="active site" evidence="2">
    <location>
        <position position="28"/>
    </location>
</feature>
<dbReference type="CDD" id="cd00475">
    <property type="entry name" value="Cis_IPPS"/>
    <property type="match status" value="1"/>
</dbReference>
<dbReference type="GO" id="GO:0000287">
    <property type="term" value="F:magnesium ion binding"/>
    <property type="evidence" value="ECO:0007669"/>
    <property type="project" value="UniProtKB-UniRule"/>
</dbReference>
<feature type="binding site" evidence="2">
    <location>
        <position position="79"/>
    </location>
    <ligand>
        <name>substrate</name>
    </ligand>
</feature>
<dbReference type="GO" id="GO:0005829">
    <property type="term" value="C:cytosol"/>
    <property type="evidence" value="ECO:0007669"/>
    <property type="project" value="TreeGrafter"/>
</dbReference>
<dbReference type="EC" id="2.5.1.-" evidence="2"/>
<dbReference type="Proteomes" id="UP000478636">
    <property type="component" value="Unassembled WGS sequence"/>
</dbReference>
<sequence>MALFKTKTDPKVVPAQLKIPDHIAIIMDGNGRWAKKRMMPRIAGHKTGMNTVKRIATAASDLGVKVLTLYAFSTENWSRPNDEVNFLMQLPIDFFNDFVPDLIKNNIRVEVMGNITQLPEGTQRAVQNAITQTAGGTGMVLNFALNYGGQIEIVDAAKQLAQQVSAGDLDPADITPENFSAALQTAALGALAAPDLLIRTSGELRLSNFMPYQAAYAELYFTDVLWPDYTADDLLEAIASFTRRDRRFGGLNETYESES</sequence>
<dbReference type="PROSITE" id="PS01066">
    <property type="entry name" value="UPP_SYNTHASE"/>
    <property type="match status" value="1"/>
</dbReference>
<dbReference type="RefSeq" id="WP_029509216.1">
    <property type="nucleotide sequence ID" value="NZ_CP042387.1"/>
</dbReference>
<dbReference type="NCBIfam" id="TIGR00055">
    <property type="entry name" value="uppS"/>
    <property type="match status" value="1"/>
</dbReference>
<evidence type="ECO:0000313" key="4">
    <source>
        <dbReference type="EMBL" id="QEA43213.1"/>
    </source>
</evidence>
<comment type="similarity">
    <text evidence="2">Belongs to the UPP synthase family.</text>
</comment>
<name>A0A5B8T877_LEULA</name>
<evidence type="ECO:0000256" key="2">
    <source>
        <dbReference type="HAMAP-Rule" id="MF_01139"/>
    </source>
</evidence>
<feature type="binding site" evidence="2">
    <location>
        <position position="28"/>
    </location>
    <ligand>
        <name>Mg(2+)</name>
        <dbReference type="ChEBI" id="CHEBI:18420"/>
    </ligand>
</feature>
<dbReference type="STRING" id="1246.BCR17_01015"/>
<feature type="binding site" evidence="2">
    <location>
        <begin position="205"/>
        <end position="207"/>
    </location>
    <ligand>
        <name>substrate</name>
    </ligand>
</feature>
<dbReference type="GO" id="GO:0030145">
    <property type="term" value="F:manganese ion binding"/>
    <property type="evidence" value="ECO:0007669"/>
    <property type="project" value="TreeGrafter"/>
</dbReference>
<reference evidence="4 5" key="1">
    <citation type="submission" date="2019-06" db="EMBL/GenBank/DDBJ databases">
        <title>Genome analyses of bacteria isolated from kimchi.</title>
        <authorList>
            <person name="Lee S."/>
            <person name="Ahn S."/>
            <person name="Roh S."/>
        </authorList>
    </citation>
    <scope>NUCLEOTIDE SEQUENCE [LARGE SCALE GENOMIC DNA]</scope>
    <source>
        <strain evidence="4 5">CBA3625</strain>
    </source>
</reference>
<evidence type="ECO:0000256" key="1">
    <source>
        <dbReference type="ARBA" id="ARBA00022679"/>
    </source>
</evidence>
<evidence type="ECO:0000313" key="5">
    <source>
        <dbReference type="Proteomes" id="UP000321298"/>
    </source>
</evidence>
<dbReference type="EMBL" id="WSZI01000013">
    <property type="protein sequence ID" value="MWN20914.1"/>
    <property type="molecule type" value="Genomic_DNA"/>
</dbReference>
<keyword evidence="2" id="KW-0479">Metal-binding</keyword>
<dbReference type="HAMAP" id="MF_01139">
    <property type="entry name" value="ISPT"/>
    <property type="match status" value="1"/>
</dbReference>
<proteinExistence type="inferred from homology"/>
<organism evidence="3 6">
    <name type="scientific">Leuconostoc lactis</name>
    <dbReference type="NCBI Taxonomy" id="1246"/>
    <lineage>
        <taxon>Bacteria</taxon>
        <taxon>Bacillati</taxon>
        <taxon>Bacillota</taxon>
        <taxon>Bacilli</taxon>
        <taxon>Lactobacillales</taxon>
        <taxon>Lactobacillaceae</taxon>
        <taxon>Leuconostoc</taxon>
    </lineage>
</organism>
<dbReference type="GO" id="GO:0008834">
    <property type="term" value="F:ditrans,polycis-undecaprenyl-diphosphate synthase [(2E,6E)-farnesyl-diphosphate specific] activity"/>
    <property type="evidence" value="ECO:0007669"/>
    <property type="project" value="TreeGrafter"/>
</dbReference>
<comment type="subunit">
    <text evidence="2">Homodimer.</text>
</comment>
<feature type="binding site" evidence="2">
    <location>
        <position position="45"/>
    </location>
    <ligand>
        <name>substrate</name>
    </ligand>
</feature>
<dbReference type="SUPFAM" id="SSF64005">
    <property type="entry name" value="Undecaprenyl diphosphate synthase"/>
    <property type="match status" value="1"/>
</dbReference>
<dbReference type="InterPro" id="IPR018520">
    <property type="entry name" value="UPP_synth-like_CS"/>
</dbReference>
<dbReference type="AlphaFoldDB" id="A0A5B8T877"/>
<feature type="binding site" evidence="2">
    <location>
        <position position="41"/>
    </location>
    <ligand>
        <name>substrate</name>
    </ligand>
</feature>
<dbReference type="GeneID" id="66530587"/>
<dbReference type="GO" id="GO:0016094">
    <property type="term" value="P:polyprenol biosynthetic process"/>
    <property type="evidence" value="ECO:0007669"/>
    <property type="project" value="TreeGrafter"/>
</dbReference>
<feature type="binding site" evidence="2">
    <location>
        <position position="77"/>
    </location>
    <ligand>
        <name>substrate</name>
    </ligand>
</feature>
<dbReference type="Proteomes" id="UP000321298">
    <property type="component" value="Chromosome"/>
</dbReference>
<gene>
    <name evidence="4" type="ORF">FGL83_00170</name>
    <name evidence="3" type="ORF">GQS40_04405</name>
</gene>
<keyword evidence="2" id="KW-0460">Magnesium</keyword>
<dbReference type="FunFam" id="3.40.1180.10:FF:000001">
    <property type="entry name" value="(2E,6E)-farnesyl-diphosphate-specific ditrans,polycis-undecaprenyl-diphosphate synthase"/>
    <property type="match status" value="1"/>
</dbReference>
<reference evidence="3 6" key="2">
    <citation type="submission" date="2019-12" db="EMBL/GenBank/DDBJ databases">
        <title>Complete genome sequence of Leuconostoc lactis strain AVN1 provides insights into metabolic potential.</title>
        <authorList>
            <person name="Besrour N."/>
            <person name="Najjari A."/>
            <person name="Fhoula I."/>
            <person name="Jaballah S."/>
            <person name="Klibi N."/>
            <person name="Ouzari H.I."/>
        </authorList>
    </citation>
    <scope>NUCLEOTIDE SEQUENCE [LARGE SCALE GENOMIC DNA]</scope>
    <source>
        <strain evidence="3 6">AVN1</strain>
    </source>
</reference>
<feature type="binding site" evidence="2">
    <location>
        <position position="218"/>
    </location>
    <ligand>
        <name>Mg(2+)</name>
        <dbReference type="ChEBI" id="CHEBI:18420"/>
    </ligand>
</feature>
<feature type="binding site" evidence="2">
    <location>
        <position position="199"/>
    </location>
    <ligand>
        <name>substrate</name>
    </ligand>
</feature>
<feature type="active site" description="Proton acceptor" evidence="2">
    <location>
        <position position="76"/>
    </location>
</feature>